<protein>
    <submittedName>
        <fullName evidence="2">Uncharacterized protein</fullName>
    </submittedName>
</protein>
<feature type="region of interest" description="Disordered" evidence="1">
    <location>
        <begin position="330"/>
        <end position="357"/>
    </location>
</feature>
<gene>
    <name evidence="2" type="ORF">Tci_698124</name>
</gene>
<name>A0A699L5S2_TANCI</name>
<feature type="compositionally biased region" description="Acidic residues" evidence="1">
    <location>
        <begin position="202"/>
        <end position="249"/>
    </location>
</feature>
<dbReference type="EMBL" id="BKCJ010587791">
    <property type="protein sequence ID" value="GFB26153.1"/>
    <property type="molecule type" value="Genomic_DNA"/>
</dbReference>
<reference evidence="2" key="1">
    <citation type="journal article" date="2019" name="Sci. Rep.">
        <title>Draft genome of Tanacetum cinerariifolium, the natural source of mosquito coil.</title>
        <authorList>
            <person name="Yamashiro T."/>
            <person name="Shiraishi A."/>
            <person name="Satake H."/>
            <person name="Nakayama K."/>
        </authorList>
    </citation>
    <scope>NUCLEOTIDE SEQUENCE</scope>
</reference>
<evidence type="ECO:0000256" key="1">
    <source>
        <dbReference type="SAM" id="MobiDB-lite"/>
    </source>
</evidence>
<comment type="caution">
    <text evidence="2">The sequence shown here is derived from an EMBL/GenBank/DDBJ whole genome shotgun (WGS) entry which is preliminary data.</text>
</comment>
<feature type="non-terminal residue" evidence="2">
    <location>
        <position position="357"/>
    </location>
</feature>
<organism evidence="2">
    <name type="scientific">Tanacetum cinerariifolium</name>
    <name type="common">Dalmatian daisy</name>
    <name type="synonym">Chrysanthemum cinerariifolium</name>
    <dbReference type="NCBI Taxonomy" id="118510"/>
    <lineage>
        <taxon>Eukaryota</taxon>
        <taxon>Viridiplantae</taxon>
        <taxon>Streptophyta</taxon>
        <taxon>Embryophyta</taxon>
        <taxon>Tracheophyta</taxon>
        <taxon>Spermatophyta</taxon>
        <taxon>Magnoliopsida</taxon>
        <taxon>eudicotyledons</taxon>
        <taxon>Gunneridae</taxon>
        <taxon>Pentapetalae</taxon>
        <taxon>asterids</taxon>
        <taxon>campanulids</taxon>
        <taxon>Asterales</taxon>
        <taxon>Asteraceae</taxon>
        <taxon>Asteroideae</taxon>
        <taxon>Anthemideae</taxon>
        <taxon>Anthemidinae</taxon>
        <taxon>Tanacetum</taxon>
    </lineage>
</organism>
<accession>A0A699L5S2</accession>
<feature type="compositionally biased region" description="Polar residues" evidence="1">
    <location>
        <begin position="342"/>
        <end position="357"/>
    </location>
</feature>
<feature type="region of interest" description="Disordered" evidence="1">
    <location>
        <begin position="158"/>
        <end position="251"/>
    </location>
</feature>
<proteinExistence type="predicted"/>
<dbReference type="AlphaFoldDB" id="A0A699L5S2"/>
<sequence>MTNVEQGREYQQNASHELGFVQEEEDAHVTLITVHDKTEGPLQSSSISYDFTIKLLNLNDLSSNINSLMNTLTVPPPPPPMNVDYVALLWEDFMNQADNKEISTLKFVSKTKDYQKYGALIPDGMINQDIMLSTAYKTYLDYATGKVPPNKARKFKKLASPKLKIVPASPKEPTQKGKQVKRAAKKATTASTTSVVIRDTPEDSLDSNDDSLGDSEDESDDVHDEDGYDDESGNDDDGSSDAEDSEQTEDTYMTNVEQGREYQQNASHELGFVQEEEDAHVTLITVHDKTEGPLQSSSISYDFTIKLLNLNDLSSNINSLMNTLTVPPPPPPVNPSSHPTTIPWQQTPDSTTTTYPI</sequence>
<evidence type="ECO:0000313" key="2">
    <source>
        <dbReference type="EMBL" id="GFB26153.1"/>
    </source>
</evidence>